<dbReference type="STRING" id="234267.Acid_7832"/>
<sequence>MLIVISYIAYLAVSLGVTIWVARSLQTNGRVFLVDAFHGNSELADSVNHLLVVGFYLINTGYVTRALSSTATVGSVRQAIELFSDKIGVVLLVLGIMHFFNLFVFHKLRGRGRTFTGHAVPTGRILD</sequence>
<reference evidence="2" key="1">
    <citation type="submission" date="2006-10" db="EMBL/GenBank/DDBJ databases">
        <title>Complete sequence of Solibacter usitatus Ellin6076.</title>
        <authorList>
            <consortium name="US DOE Joint Genome Institute"/>
            <person name="Copeland A."/>
            <person name="Lucas S."/>
            <person name="Lapidus A."/>
            <person name="Barry K."/>
            <person name="Detter J.C."/>
            <person name="Glavina del Rio T."/>
            <person name="Hammon N."/>
            <person name="Israni S."/>
            <person name="Dalin E."/>
            <person name="Tice H."/>
            <person name="Pitluck S."/>
            <person name="Thompson L.S."/>
            <person name="Brettin T."/>
            <person name="Bruce D."/>
            <person name="Han C."/>
            <person name="Tapia R."/>
            <person name="Gilna P."/>
            <person name="Schmutz J."/>
            <person name="Larimer F."/>
            <person name="Land M."/>
            <person name="Hauser L."/>
            <person name="Kyrpides N."/>
            <person name="Mikhailova N."/>
            <person name="Janssen P.H."/>
            <person name="Kuske C.R."/>
            <person name="Richardson P."/>
        </authorList>
    </citation>
    <scope>NUCLEOTIDE SEQUENCE</scope>
    <source>
        <strain evidence="2">Ellin6076</strain>
    </source>
</reference>
<dbReference type="EMBL" id="CP000473">
    <property type="protein sequence ID" value="ABJ88728.1"/>
    <property type="molecule type" value="Genomic_DNA"/>
</dbReference>
<organism evidence="2">
    <name type="scientific">Solibacter usitatus (strain Ellin6076)</name>
    <dbReference type="NCBI Taxonomy" id="234267"/>
    <lineage>
        <taxon>Bacteria</taxon>
        <taxon>Pseudomonadati</taxon>
        <taxon>Acidobacteriota</taxon>
        <taxon>Terriglobia</taxon>
        <taxon>Bryobacterales</taxon>
        <taxon>Solibacteraceae</taxon>
        <taxon>Candidatus Solibacter</taxon>
    </lineage>
</organism>
<dbReference type="HOGENOM" id="CLU_123725_0_0_0"/>
<evidence type="ECO:0000256" key="1">
    <source>
        <dbReference type="SAM" id="Phobius"/>
    </source>
</evidence>
<feature type="transmembrane region" description="Helical" evidence="1">
    <location>
        <begin position="87"/>
        <end position="105"/>
    </location>
</feature>
<keyword evidence="1" id="KW-0472">Membrane</keyword>
<keyword evidence="1" id="KW-0812">Transmembrane</keyword>
<gene>
    <name evidence="2" type="ordered locus">Acid_7832</name>
</gene>
<dbReference type="OrthoDB" id="193443at2"/>
<feature type="transmembrane region" description="Helical" evidence="1">
    <location>
        <begin position="7"/>
        <end position="25"/>
    </location>
</feature>
<accession>Q01NP2</accession>
<dbReference type="eggNOG" id="ENOG5032UIF">
    <property type="taxonomic scope" value="Bacteria"/>
</dbReference>
<dbReference type="InParanoid" id="Q01NP2"/>
<name>Q01NP2_SOLUE</name>
<proteinExistence type="predicted"/>
<keyword evidence="1" id="KW-1133">Transmembrane helix</keyword>
<dbReference type="KEGG" id="sus:Acid_7832"/>
<evidence type="ECO:0000313" key="2">
    <source>
        <dbReference type="EMBL" id="ABJ88728.1"/>
    </source>
</evidence>
<protein>
    <submittedName>
        <fullName evidence="2">Integral membrane protein</fullName>
    </submittedName>
</protein>
<dbReference type="AlphaFoldDB" id="Q01NP2"/>